<evidence type="ECO:0000313" key="2">
    <source>
        <dbReference type="EMBL" id="MFA0809530.1"/>
    </source>
</evidence>
<dbReference type="Proteomes" id="UP001569428">
    <property type="component" value="Unassembled WGS sequence"/>
</dbReference>
<gene>
    <name evidence="2" type="ORF">ACCI49_01240</name>
</gene>
<comment type="caution">
    <text evidence="2">The sequence shown here is derived from an EMBL/GenBank/DDBJ whole genome shotgun (WGS) entry which is preliminary data.</text>
</comment>
<organism evidence="2 3">
    <name type="scientific">Microbulbifer epialgicus</name>
    <dbReference type="NCBI Taxonomy" id="393907"/>
    <lineage>
        <taxon>Bacteria</taxon>
        <taxon>Pseudomonadati</taxon>
        <taxon>Pseudomonadota</taxon>
        <taxon>Gammaproteobacteria</taxon>
        <taxon>Cellvibrionales</taxon>
        <taxon>Microbulbiferaceae</taxon>
        <taxon>Microbulbifer</taxon>
    </lineage>
</organism>
<accession>A0ABV4NVM2</accession>
<keyword evidence="1" id="KW-0472">Membrane</keyword>
<dbReference type="EMBL" id="JBGMEK010000001">
    <property type="protein sequence ID" value="MFA0809530.1"/>
    <property type="molecule type" value="Genomic_DNA"/>
</dbReference>
<dbReference type="RefSeq" id="WP_371837147.1">
    <property type="nucleotide sequence ID" value="NZ_JBGMEK010000001.1"/>
</dbReference>
<feature type="transmembrane region" description="Helical" evidence="1">
    <location>
        <begin position="51"/>
        <end position="70"/>
    </location>
</feature>
<evidence type="ECO:0000313" key="3">
    <source>
        <dbReference type="Proteomes" id="UP001569428"/>
    </source>
</evidence>
<keyword evidence="1" id="KW-0812">Transmembrane</keyword>
<evidence type="ECO:0000256" key="1">
    <source>
        <dbReference type="SAM" id="Phobius"/>
    </source>
</evidence>
<name>A0ABV4NVM2_9GAMM</name>
<reference evidence="2 3" key="1">
    <citation type="submission" date="2024-08" db="EMBL/GenBank/DDBJ databases">
        <authorList>
            <person name="Ishaq N."/>
        </authorList>
    </citation>
    <scope>NUCLEOTIDE SEQUENCE [LARGE SCALE GENOMIC DNA]</scope>
    <source>
        <strain evidence="2 3">DSM 18651</strain>
    </source>
</reference>
<feature type="transmembrane region" description="Helical" evidence="1">
    <location>
        <begin position="12"/>
        <end position="31"/>
    </location>
</feature>
<protein>
    <submittedName>
        <fullName evidence="2">Uncharacterized protein</fullName>
    </submittedName>
</protein>
<sequence length="139" mass="16198">MYWSSLKITHPLAKWVSTSVYTSLMGIFLMLSGVSSKRISEKLYLVLDNFFWMGLILYVVSIVVFLYFRLAPRFNRMSMGQDNLKRLIDFIEEYPTIAREMSLEKYITGPVTFGKLKEVQKEANRKVVEVAKNSLIRRG</sequence>
<keyword evidence="3" id="KW-1185">Reference proteome</keyword>
<keyword evidence="1" id="KW-1133">Transmembrane helix</keyword>
<proteinExistence type="predicted"/>